<keyword evidence="3" id="KW-1185">Reference proteome</keyword>
<feature type="region of interest" description="Disordered" evidence="1">
    <location>
        <begin position="60"/>
        <end position="79"/>
    </location>
</feature>
<organism evidence="2 3">
    <name type="scientific">Colletotrichum sojae</name>
    <dbReference type="NCBI Taxonomy" id="2175907"/>
    <lineage>
        <taxon>Eukaryota</taxon>
        <taxon>Fungi</taxon>
        <taxon>Dikarya</taxon>
        <taxon>Ascomycota</taxon>
        <taxon>Pezizomycotina</taxon>
        <taxon>Sordariomycetes</taxon>
        <taxon>Hypocreomycetidae</taxon>
        <taxon>Glomerellales</taxon>
        <taxon>Glomerellaceae</taxon>
        <taxon>Colletotrichum</taxon>
        <taxon>Colletotrichum orchidearum species complex</taxon>
    </lineage>
</organism>
<dbReference type="Proteomes" id="UP000652219">
    <property type="component" value="Unassembled WGS sequence"/>
</dbReference>
<proteinExistence type="predicted"/>
<evidence type="ECO:0000313" key="3">
    <source>
        <dbReference type="Proteomes" id="UP000652219"/>
    </source>
</evidence>
<dbReference type="EMBL" id="WIGN01000065">
    <property type="protein sequence ID" value="KAF6812251.1"/>
    <property type="molecule type" value="Genomic_DNA"/>
</dbReference>
<name>A0A8H6MXV7_9PEZI</name>
<evidence type="ECO:0000256" key="1">
    <source>
        <dbReference type="SAM" id="MobiDB-lite"/>
    </source>
</evidence>
<dbReference type="AlphaFoldDB" id="A0A8H6MXV7"/>
<reference evidence="2 3" key="1">
    <citation type="journal article" date="2020" name="Phytopathology">
        <title>Genome Sequence Resources of Colletotrichum truncatum, C. plurivorum, C. musicola, and C. sojae: Four Species Pathogenic to Soybean (Glycine max).</title>
        <authorList>
            <person name="Rogerio F."/>
            <person name="Boufleur T.R."/>
            <person name="Ciampi-Guillardi M."/>
            <person name="Sukno S.A."/>
            <person name="Thon M.R."/>
            <person name="Massola Junior N.S."/>
            <person name="Baroncelli R."/>
        </authorList>
    </citation>
    <scope>NUCLEOTIDE SEQUENCE [LARGE SCALE GENOMIC DNA]</scope>
    <source>
        <strain evidence="2 3">LFN0009</strain>
    </source>
</reference>
<gene>
    <name evidence="2" type="ORF">CSOJ01_05240</name>
</gene>
<accession>A0A8H6MXV7</accession>
<comment type="caution">
    <text evidence="2">The sequence shown here is derived from an EMBL/GenBank/DDBJ whole genome shotgun (WGS) entry which is preliminary data.</text>
</comment>
<sequence length="258" mass="28870">MGLAVKRLSKDVFSANSATPELARVLCQAANLEEESIINLNQPFLRRWAPIPPCLLGTAPSSPCTSESRDPRGRDKSKSRFCQSLLHPSRWYSDFDIFKNALATVGNKPEPQDFGLGPACEGWFWLERGLRVSALASMLSNWTSTRDRINLWMLDVLHKSDHLLAMLRCSALLDPREQTGWEGPKADDEACGESQFWGRQWTADLLQVFEGDLDHPVEDPCAEQSLGALDSRENDGAFKIPVRRGGGTYPKLKKLRIT</sequence>
<protein>
    <submittedName>
        <fullName evidence="2">Uncharacterized protein</fullName>
    </submittedName>
</protein>
<evidence type="ECO:0000313" key="2">
    <source>
        <dbReference type="EMBL" id="KAF6812251.1"/>
    </source>
</evidence>
<feature type="compositionally biased region" description="Basic and acidic residues" evidence="1">
    <location>
        <begin position="67"/>
        <end position="78"/>
    </location>
</feature>